<reference evidence="3 4" key="1">
    <citation type="submission" date="2016-11" db="EMBL/GenBank/DDBJ databases">
        <authorList>
            <person name="Jaros S."/>
            <person name="Januszkiewicz K."/>
            <person name="Wedrychowicz H."/>
        </authorList>
    </citation>
    <scope>NUCLEOTIDE SEQUENCE [LARGE SCALE GENOMIC DNA]</scope>
    <source>
        <strain evidence="3 4">DSM 4740</strain>
    </source>
</reference>
<dbReference type="OrthoDB" id="3481864at2"/>
<dbReference type="STRING" id="44933.SAMN05660971_04433"/>
<keyword evidence="5" id="KW-1185">Reference proteome</keyword>
<gene>
    <name evidence="2" type="ORF">HCU01_42910</name>
    <name evidence="3" type="ORF">SAMN05660971_04433</name>
</gene>
<sequence>MQSSEKRIKAELQDVVSLLVQKKYHELEKRSSGIRLTSYEMERAIDEYGCALVYPPESEFHSIDMIEVQNSNPKKWSVRFDLWSEQEGRSDLNLELTMTEVNEEKIAVEIDDIHVL</sequence>
<proteinExistence type="predicted"/>
<dbReference type="RefSeq" id="WP_073437394.1">
    <property type="nucleotide sequence ID" value="NZ_BJXU01000214.1"/>
</dbReference>
<name>A0A1M7N3B7_9GAMM</name>
<dbReference type="EMBL" id="BJXU01000214">
    <property type="protein sequence ID" value="GEN26342.1"/>
    <property type="molecule type" value="Genomic_DNA"/>
</dbReference>
<protein>
    <recommendedName>
        <fullName evidence="1">DUF7668 domain-containing protein</fullName>
    </recommendedName>
</protein>
<evidence type="ECO:0000259" key="1">
    <source>
        <dbReference type="Pfam" id="PF24705"/>
    </source>
</evidence>
<dbReference type="Pfam" id="PF24705">
    <property type="entry name" value="DUF7668"/>
    <property type="match status" value="1"/>
</dbReference>
<evidence type="ECO:0000313" key="4">
    <source>
        <dbReference type="Proteomes" id="UP000184123"/>
    </source>
</evidence>
<evidence type="ECO:0000313" key="5">
    <source>
        <dbReference type="Proteomes" id="UP000321726"/>
    </source>
</evidence>
<evidence type="ECO:0000313" key="2">
    <source>
        <dbReference type="EMBL" id="GEN26342.1"/>
    </source>
</evidence>
<dbReference type="EMBL" id="FRCA01000026">
    <property type="protein sequence ID" value="SHM97501.1"/>
    <property type="molecule type" value="Genomic_DNA"/>
</dbReference>
<reference evidence="2 5" key="2">
    <citation type="submission" date="2019-07" db="EMBL/GenBank/DDBJ databases">
        <title>Whole genome shotgun sequence of Halomonas cupida NBRC 102219.</title>
        <authorList>
            <person name="Hosoyama A."/>
            <person name="Uohara A."/>
            <person name="Ohji S."/>
            <person name="Ichikawa N."/>
        </authorList>
    </citation>
    <scope>NUCLEOTIDE SEQUENCE [LARGE SCALE GENOMIC DNA]</scope>
    <source>
        <strain evidence="2 5">NBRC 102219</strain>
    </source>
</reference>
<dbReference type="AlphaFoldDB" id="A0A1M7N3B7"/>
<evidence type="ECO:0000313" key="3">
    <source>
        <dbReference type="EMBL" id="SHM97501.1"/>
    </source>
</evidence>
<dbReference type="Proteomes" id="UP000184123">
    <property type="component" value="Unassembled WGS sequence"/>
</dbReference>
<organism evidence="3 4">
    <name type="scientific">Halomonas cupida</name>
    <dbReference type="NCBI Taxonomy" id="44933"/>
    <lineage>
        <taxon>Bacteria</taxon>
        <taxon>Pseudomonadati</taxon>
        <taxon>Pseudomonadota</taxon>
        <taxon>Gammaproteobacteria</taxon>
        <taxon>Oceanospirillales</taxon>
        <taxon>Halomonadaceae</taxon>
        <taxon>Halomonas</taxon>
    </lineage>
</organism>
<accession>A0A1M7N3B7</accession>
<dbReference type="InterPro" id="IPR056085">
    <property type="entry name" value="DUF7668"/>
</dbReference>
<dbReference type="Proteomes" id="UP000321726">
    <property type="component" value="Unassembled WGS sequence"/>
</dbReference>
<feature type="domain" description="DUF7668" evidence="1">
    <location>
        <begin position="16"/>
        <end position="116"/>
    </location>
</feature>